<proteinExistence type="inferred from homology"/>
<dbReference type="SUPFAM" id="SSF143456">
    <property type="entry name" value="VC0467-like"/>
    <property type="match status" value="1"/>
</dbReference>
<dbReference type="GO" id="GO:0005829">
    <property type="term" value="C:cytosol"/>
    <property type="evidence" value="ECO:0007669"/>
    <property type="project" value="TreeGrafter"/>
</dbReference>
<dbReference type="Gene3D" id="3.40.1740.10">
    <property type="entry name" value="VC0467-like"/>
    <property type="match status" value="1"/>
</dbReference>
<dbReference type="AlphaFoldDB" id="A0A3S9XEF5"/>
<evidence type="ECO:0000256" key="1">
    <source>
        <dbReference type="ARBA" id="ARBA00009600"/>
    </source>
</evidence>
<evidence type="ECO:0000256" key="2">
    <source>
        <dbReference type="HAMAP-Rule" id="MF_00758"/>
    </source>
</evidence>
<dbReference type="HAMAP" id="MF_00758">
    <property type="entry name" value="UPF0301"/>
    <property type="match status" value="1"/>
</dbReference>
<dbReference type="KEGG" id="emo:DM558_08025"/>
<dbReference type="InterPro" id="IPR003774">
    <property type="entry name" value="AlgH-like"/>
</dbReference>
<sequence length="189" mass="21026">MKNDPLSYLNNQFLVAMPQLECSEFSNSLVYLISHNTEGAMGIIVNKEKPFHLADILEQLRPDTLFPAVNLMTPIYHGGPIDTERGFVLHSKDNVFQNTINLPDIQLTSSQDVLIDIAEKKGPENYLIALGYAGWGAGQLEQEIIENTWLTCPFNADIIFKVASEQRVDAALEQLGVNFSSLSRHVGHA</sequence>
<dbReference type="Pfam" id="PF02622">
    <property type="entry name" value="DUF179"/>
    <property type="match status" value="1"/>
</dbReference>
<gene>
    <name evidence="3" type="ORF">DM558_08025</name>
</gene>
<organism evidence="3 4">
    <name type="scientific">Entomomonas moraniae</name>
    <dbReference type="NCBI Taxonomy" id="2213226"/>
    <lineage>
        <taxon>Bacteria</taxon>
        <taxon>Pseudomonadati</taxon>
        <taxon>Pseudomonadota</taxon>
        <taxon>Gammaproteobacteria</taxon>
        <taxon>Pseudomonadales</taxon>
        <taxon>Pseudomonadaceae</taxon>
        <taxon>Entomomonas</taxon>
    </lineage>
</organism>
<dbReference type="Proteomes" id="UP000273143">
    <property type="component" value="Chromosome"/>
</dbReference>
<dbReference type="RefSeq" id="WP_127164840.1">
    <property type="nucleotide sequence ID" value="NZ_CP029822.1"/>
</dbReference>
<comment type="similarity">
    <text evidence="1 2">Belongs to the UPF0301 (AlgH) family.</text>
</comment>
<dbReference type="PANTHER" id="PTHR30327">
    <property type="entry name" value="UNCHARACTERIZED PROTEIN YQGE"/>
    <property type="match status" value="1"/>
</dbReference>
<evidence type="ECO:0000313" key="3">
    <source>
        <dbReference type="EMBL" id="AZS50730.1"/>
    </source>
</evidence>
<accession>A0A3S9XEF5</accession>
<protein>
    <recommendedName>
        <fullName evidence="2">UPF0301 protein DM558_08025</fullName>
    </recommendedName>
</protein>
<reference evidence="4" key="1">
    <citation type="submission" date="2018-06" db="EMBL/GenBank/DDBJ databases">
        <title>Complete genome of Pseudomonas insecticola strain QZS01.</title>
        <authorList>
            <person name="Wang J."/>
            <person name="Su Q."/>
        </authorList>
    </citation>
    <scope>NUCLEOTIDE SEQUENCE [LARGE SCALE GENOMIC DNA]</scope>
    <source>
        <strain evidence="4">QZS01</strain>
    </source>
</reference>
<evidence type="ECO:0000313" key="4">
    <source>
        <dbReference type="Proteomes" id="UP000273143"/>
    </source>
</evidence>
<name>A0A3S9XEF5_9GAMM</name>
<dbReference type="PANTHER" id="PTHR30327:SF1">
    <property type="entry name" value="UPF0301 PROTEIN YQGE"/>
    <property type="match status" value="1"/>
</dbReference>
<dbReference type="NCBIfam" id="NF001266">
    <property type="entry name" value="PRK00228.1-1"/>
    <property type="match status" value="1"/>
</dbReference>
<keyword evidence="4" id="KW-1185">Reference proteome</keyword>
<dbReference type="EMBL" id="CP029822">
    <property type="protein sequence ID" value="AZS50730.1"/>
    <property type="molecule type" value="Genomic_DNA"/>
</dbReference>